<evidence type="ECO:0000313" key="1">
    <source>
        <dbReference type="EMBL" id="JAH92382.1"/>
    </source>
</evidence>
<dbReference type="Gene3D" id="2.70.160.11">
    <property type="entry name" value="Hnrnp arginine n-methyltransferase1"/>
    <property type="match status" value="1"/>
</dbReference>
<dbReference type="AlphaFoldDB" id="A0A0E9WPU9"/>
<proteinExistence type="predicted"/>
<organism evidence="1">
    <name type="scientific">Anguilla anguilla</name>
    <name type="common">European freshwater eel</name>
    <name type="synonym">Muraena anguilla</name>
    <dbReference type="NCBI Taxonomy" id="7936"/>
    <lineage>
        <taxon>Eukaryota</taxon>
        <taxon>Metazoa</taxon>
        <taxon>Chordata</taxon>
        <taxon>Craniata</taxon>
        <taxon>Vertebrata</taxon>
        <taxon>Euteleostomi</taxon>
        <taxon>Actinopterygii</taxon>
        <taxon>Neopterygii</taxon>
        <taxon>Teleostei</taxon>
        <taxon>Anguilliformes</taxon>
        <taxon>Anguillidae</taxon>
        <taxon>Anguilla</taxon>
    </lineage>
</organism>
<dbReference type="EMBL" id="GBXM01016195">
    <property type="protein sequence ID" value="JAH92382.1"/>
    <property type="molecule type" value="Transcribed_RNA"/>
</dbReference>
<protein>
    <submittedName>
        <fullName evidence="1">Uncharacterized protein</fullName>
    </submittedName>
</protein>
<accession>A0A0E9WPU9</accession>
<name>A0A0E9WPU9_ANGAN</name>
<sequence length="75" mass="8359">MEYQLTDDITVSMGLTKPINEQGTCEWSPHRKQGVYFFSSPWDSSGDGQAAVSYNLTFDPSIGDIRMDFSASLCQ</sequence>
<reference evidence="1" key="2">
    <citation type="journal article" date="2015" name="Fish Shellfish Immunol.">
        <title>Early steps in the European eel (Anguilla anguilla)-Vibrio vulnificus interaction in the gills: Role of the RtxA13 toxin.</title>
        <authorList>
            <person name="Callol A."/>
            <person name="Pajuelo D."/>
            <person name="Ebbesson L."/>
            <person name="Teles M."/>
            <person name="MacKenzie S."/>
            <person name="Amaro C."/>
        </authorList>
    </citation>
    <scope>NUCLEOTIDE SEQUENCE</scope>
</reference>
<reference evidence="1" key="1">
    <citation type="submission" date="2014-11" db="EMBL/GenBank/DDBJ databases">
        <authorList>
            <person name="Amaro Gonzalez C."/>
        </authorList>
    </citation>
    <scope>NUCLEOTIDE SEQUENCE</scope>
</reference>